<dbReference type="EMBL" id="WUAV01000005">
    <property type="protein sequence ID" value="KAF1754496.1"/>
    <property type="molecule type" value="Genomic_DNA"/>
</dbReference>
<sequence length="217" mass="26058">MAAGQELLHNKQKKKEEKHDVEKPKGPGATPSHFVDYPEFEFWFSRFAQGDLDLDYDRNSDPKTRSLTDLPLEVFKNVGEYLKLHERLKLRDVCKDIRYHVDNWDHKVTEISYCKSDNWEVRETSIYYSFDSYQQHNIPSSFHQNPNSFLMNILNFPKLQVEELKIDEEDEYWEKFIRGLDESNRKLYVKKVDFLNRNRKSKMDLHFMIPGVKRSKC</sequence>
<dbReference type="CTD" id="78777086"/>
<dbReference type="GeneID" id="78777086"/>
<feature type="domain" description="F-box" evidence="2">
    <location>
        <begin position="64"/>
        <end position="111"/>
    </location>
</feature>
<dbReference type="InterPro" id="IPR001810">
    <property type="entry name" value="F-box_dom"/>
</dbReference>
<dbReference type="KEGG" id="crq:GCK72_021059"/>
<dbReference type="AlphaFoldDB" id="A0A6A5GII3"/>
<feature type="region of interest" description="Disordered" evidence="1">
    <location>
        <begin position="1"/>
        <end position="32"/>
    </location>
</feature>
<reference evidence="3 4" key="1">
    <citation type="submission" date="2019-12" db="EMBL/GenBank/DDBJ databases">
        <title>Chromosome-level assembly of the Caenorhabditis remanei genome.</title>
        <authorList>
            <person name="Teterina A.A."/>
            <person name="Willis J.H."/>
            <person name="Phillips P.C."/>
        </authorList>
    </citation>
    <scope>NUCLEOTIDE SEQUENCE [LARGE SCALE GENOMIC DNA]</scope>
    <source>
        <strain evidence="3 4">PX506</strain>
        <tissue evidence="3">Whole organism</tissue>
    </source>
</reference>
<evidence type="ECO:0000256" key="1">
    <source>
        <dbReference type="SAM" id="MobiDB-lite"/>
    </source>
</evidence>
<comment type="caution">
    <text evidence="3">The sequence shown here is derived from an EMBL/GenBank/DDBJ whole genome shotgun (WGS) entry which is preliminary data.</text>
</comment>
<accession>A0A6A5GII3</accession>
<gene>
    <name evidence="3" type="ORF">GCK72_021059</name>
</gene>
<dbReference type="Proteomes" id="UP000483820">
    <property type="component" value="Chromosome V"/>
</dbReference>
<dbReference type="RefSeq" id="XP_053582898.1">
    <property type="nucleotide sequence ID" value="XM_053733985.1"/>
</dbReference>
<name>A0A6A5GII3_CAERE</name>
<feature type="compositionally biased region" description="Basic and acidic residues" evidence="1">
    <location>
        <begin position="14"/>
        <end position="25"/>
    </location>
</feature>
<proteinExistence type="predicted"/>
<organism evidence="3 4">
    <name type="scientific">Caenorhabditis remanei</name>
    <name type="common">Caenorhabditis vulgaris</name>
    <dbReference type="NCBI Taxonomy" id="31234"/>
    <lineage>
        <taxon>Eukaryota</taxon>
        <taxon>Metazoa</taxon>
        <taxon>Ecdysozoa</taxon>
        <taxon>Nematoda</taxon>
        <taxon>Chromadorea</taxon>
        <taxon>Rhabditida</taxon>
        <taxon>Rhabditina</taxon>
        <taxon>Rhabditomorpha</taxon>
        <taxon>Rhabditoidea</taxon>
        <taxon>Rhabditidae</taxon>
        <taxon>Peloderinae</taxon>
        <taxon>Caenorhabditis</taxon>
    </lineage>
</organism>
<evidence type="ECO:0000313" key="3">
    <source>
        <dbReference type="EMBL" id="KAF1754496.1"/>
    </source>
</evidence>
<dbReference type="PROSITE" id="PS50181">
    <property type="entry name" value="FBOX"/>
    <property type="match status" value="1"/>
</dbReference>
<dbReference type="CDD" id="cd22150">
    <property type="entry name" value="F-box_CeFBXA-like"/>
    <property type="match status" value="1"/>
</dbReference>
<evidence type="ECO:0000259" key="2">
    <source>
        <dbReference type="PROSITE" id="PS50181"/>
    </source>
</evidence>
<evidence type="ECO:0000313" key="4">
    <source>
        <dbReference type="Proteomes" id="UP000483820"/>
    </source>
</evidence>
<protein>
    <recommendedName>
        <fullName evidence="2">F-box domain-containing protein</fullName>
    </recommendedName>
</protein>